<feature type="transmembrane region" description="Helical" evidence="6">
    <location>
        <begin position="324"/>
        <end position="341"/>
    </location>
</feature>
<comment type="caution">
    <text evidence="7">The sequence shown here is derived from an EMBL/GenBank/DDBJ whole genome shotgun (WGS) entry which is preliminary data.</text>
</comment>
<feature type="transmembrane region" description="Helical" evidence="6">
    <location>
        <begin position="67"/>
        <end position="87"/>
    </location>
</feature>
<feature type="transmembrane region" description="Helical" evidence="6">
    <location>
        <begin position="197"/>
        <end position="215"/>
    </location>
</feature>
<feature type="transmembrane region" description="Helical" evidence="6">
    <location>
        <begin position="270"/>
        <end position="293"/>
    </location>
</feature>
<keyword evidence="2" id="KW-0808">Transferase</keyword>
<protein>
    <recommendedName>
        <fullName evidence="9">Phospho-N-acetylmuramoyl-pentapeptide-transferase</fullName>
    </recommendedName>
</protein>
<dbReference type="GO" id="GO:0044038">
    <property type="term" value="P:cell wall macromolecule biosynthetic process"/>
    <property type="evidence" value="ECO:0007669"/>
    <property type="project" value="TreeGrafter"/>
</dbReference>
<evidence type="ECO:0000256" key="1">
    <source>
        <dbReference type="ARBA" id="ARBA00004141"/>
    </source>
</evidence>
<dbReference type="Pfam" id="PF00953">
    <property type="entry name" value="Glycos_transf_4"/>
    <property type="match status" value="1"/>
</dbReference>
<organism evidence="7 8">
    <name type="scientific">Candidatus Dojkabacteria bacterium</name>
    <dbReference type="NCBI Taxonomy" id="2099670"/>
    <lineage>
        <taxon>Bacteria</taxon>
        <taxon>Candidatus Dojkabacteria</taxon>
    </lineage>
</organism>
<dbReference type="GO" id="GO:0016780">
    <property type="term" value="F:phosphotransferase activity, for other substituted phosphate groups"/>
    <property type="evidence" value="ECO:0007669"/>
    <property type="project" value="InterPro"/>
</dbReference>
<dbReference type="AlphaFoldDB" id="A0A955HYH7"/>
<dbReference type="PANTHER" id="PTHR22926:SF5">
    <property type="entry name" value="PHOSPHO-N-ACETYLMURAMOYL-PENTAPEPTIDE-TRANSFERASE HOMOLOG"/>
    <property type="match status" value="1"/>
</dbReference>
<dbReference type="EMBL" id="JAGQLM010000040">
    <property type="protein sequence ID" value="MCA9374887.1"/>
    <property type="molecule type" value="Genomic_DNA"/>
</dbReference>
<feature type="transmembrane region" description="Helical" evidence="6">
    <location>
        <begin position="93"/>
        <end position="113"/>
    </location>
</feature>
<dbReference type="GO" id="GO:0005886">
    <property type="term" value="C:plasma membrane"/>
    <property type="evidence" value="ECO:0007669"/>
    <property type="project" value="TreeGrafter"/>
</dbReference>
<feature type="transmembrane region" description="Helical" evidence="6">
    <location>
        <begin position="165"/>
        <end position="185"/>
    </location>
</feature>
<gene>
    <name evidence="7" type="ORF">KC622_00995</name>
</gene>
<dbReference type="InterPro" id="IPR000715">
    <property type="entry name" value="Glycosyl_transferase_4"/>
</dbReference>
<evidence type="ECO:0000313" key="8">
    <source>
        <dbReference type="Proteomes" id="UP000748332"/>
    </source>
</evidence>
<name>A0A955HYH7_9BACT</name>
<dbReference type="Proteomes" id="UP000748332">
    <property type="component" value="Unassembled WGS sequence"/>
</dbReference>
<accession>A0A955HYH7</accession>
<keyword evidence="4 6" id="KW-1133">Transmembrane helix</keyword>
<evidence type="ECO:0000256" key="3">
    <source>
        <dbReference type="ARBA" id="ARBA00022692"/>
    </source>
</evidence>
<comment type="subcellular location">
    <subcellularLocation>
        <location evidence="1">Membrane</location>
        <topology evidence="1">Multi-pass membrane protein</topology>
    </subcellularLocation>
</comment>
<sequence>MDIIVKSAFENLFISFIFAFAFAPIMIGILYRFNQVAAHKKTKLGGGIKGDNSLYLKIMNVSGKNGIPNMGGILIWVVVPILVFLLVDRTPDISLFILSFILFGFWGFLDVLFTNMIKNNPELRTIQEKFIVRLTRFSIAMVLNIFIMYLLQLTGIVPDISLGNWAIAFTPALIPVLGILGQLAIYAAELTDGLDGLMIGIFGISYTALGAVLLINNQPKYIPVIAIIIGVVVVDLYFNTPPARFYNGGPGAMPLGASAFYIAIATDQVIPYFLITGLTWIILLSSMIQIISMRFFKRRVFKMAPLHHHFQVLGWPEHKVTMRFWVITIFLSIAGIYLSVLH</sequence>
<evidence type="ECO:0000256" key="4">
    <source>
        <dbReference type="ARBA" id="ARBA00022989"/>
    </source>
</evidence>
<evidence type="ECO:0000256" key="6">
    <source>
        <dbReference type="SAM" id="Phobius"/>
    </source>
</evidence>
<evidence type="ECO:0000256" key="5">
    <source>
        <dbReference type="ARBA" id="ARBA00023136"/>
    </source>
</evidence>
<feature type="transmembrane region" description="Helical" evidence="6">
    <location>
        <begin position="221"/>
        <end position="238"/>
    </location>
</feature>
<evidence type="ECO:0000313" key="7">
    <source>
        <dbReference type="EMBL" id="MCA9374887.1"/>
    </source>
</evidence>
<feature type="transmembrane region" description="Helical" evidence="6">
    <location>
        <begin position="245"/>
        <end position="264"/>
    </location>
</feature>
<evidence type="ECO:0008006" key="9">
    <source>
        <dbReference type="Google" id="ProtNLM"/>
    </source>
</evidence>
<proteinExistence type="predicted"/>
<feature type="transmembrane region" description="Helical" evidence="6">
    <location>
        <begin position="12"/>
        <end position="33"/>
    </location>
</feature>
<dbReference type="GO" id="GO:0071555">
    <property type="term" value="P:cell wall organization"/>
    <property type="evidence" value="ECO:0007669"/>
    <property type="project" value="TreeGrafter"/>
</dbReference>
<keyword evidence="5 6" id="KW-0472">Membrane</keyword>
<keyword evidence="3 6" id="KW-0812">Transmembrane</keyword>
<evidence type="ECO:0000256" key="2">
    <source>
        <dbReference type="ARBA" id="ARBA00022679"/>
    </source>
</evidence>
<reference evidence="7" key="1">
    <citation type="submission" date="2020-04" db="EMBL/GenBank/DDBJ databases">
        <authorList>
            <person name="Zhang T."/>
        </authorList>
    </citation>
    <scope>NUCLEOTIDE SEQUENCE</scope>
    <source>
        <strain evidence="7">HKST-UBA16</strain>
    </source>
</reference>
<dbReference type="PANTHER" id="PTHR22926">
    <property type="entry name" value="PHOSPHO-N-ACETYLMURAMOYL-PENTAPEPTIDE-TRANSFERASE"/>
    <property type="match status" value="1"/>
</dbReference>
<reference evidence="7" key="2">
    <citation type="journal article" date="2021" name="Microbiome">
        <title>Successional dynamics and alternative stable states in a saline activated sludge microbial community over 9 years.</title>
        <authorList>
            <person name="Wang Y."/>
            <person name="Ye J."/>
            <person name="Ju F."/>
            <person name="Liu L."/>
            <person name="Boyd J.A."/>
            <person name="Deng Y."/>
            <person name="Parks D.H."/>
            <person name="Jiang X."/>
            <person name="Yin X."/>
            <person name="Woodcroft B.J."/>
            <person name="Tyson G.W."/>
            <person name="Hugenholtz P."/>
            <person name="Polz M.F."/>
            <person name="Zhang T."/>
        </authorList>
    </citation>
    <scope>NUCLEOTIDE SEQUENCE</scope>
    <source>
        <strain evidence="7">HKST-UBA16</strain>
    </source>
</reference>
<feature type="transmembrane region" description="Helical" evidence="6">
    <location>
        <begin position="134"/>
        <end position="153"/>
    </location>
</feature>